<dbReference type="RefSeq" id="WP_231938995.1">
    <property type="nucleotide sequence ID" value="NZ_LT629739.1"/>
</dbReference>
<dbReference type="InterPro" id="IPR050277">
    <property type="entry name" value="Sodium:Solute_Symporter"/>
</dbReference>
<feature type="transmembrane region" description="Helical" evidence="10">
    <location>
        <begin position="426"/>
        <end position="449"/>
    </location>
</feature>
<dbReference type="STRING" id="629680.SAMN04489751_0690"/>
<dbReference type="EMBL" id="LT629739">
    <property type="protein sequence ID" value="SDR87590.1"/>
    <property type="molecule type" value="Genomic_DNA"/>
</dbReference>
<feature type="transmembrane region" description="Helical" evidence="10">
    <location>
        <begin position="180"/>
        <end position="200"/>
    </location>
</feature>
<keyword evidence="6" id="KW-0769">Symport</keyword>
<keyword evidence="7 10" id="KW-1133">Transmembrane helix</keyword>
<dbReference type="Gene3D" id="1.20.1730.10">
    <property type="entry name" value="Sodium/glucose cotransporter"/>
    <property type="match status" value="1"/>
</dbReference>
<feature type="transmembrane region" description="Helical" evidence="10">
    <location>
        <begin position="265"/>
        <end position="287"/>
    </location>
</feature>
<feature type="transmembrane region" description="Helical" evidence="10">
    <location>
        <begin position="100"/>
        <end position="121"/>
    </location>
</feature>
<evidence type="ECO:0000313" key="12">
    <source>
        <dbReference type="Proteomes" id="UP000199700"/>
    </source>
</evidence>
<gene>
    <name evidence="11" type="ORF">SAMN04489751_0690</name>
</gene>
<sequence length="548" mass="56978">MSAIAIGDIFASGLDTVSQGVTEVENNPILNITIFAAFVAVTMFIVLRASKNNKSASDYYAGGRSFTGPQNGFAISGDYLSAASFLGICGAIAVNGYDGFLYSIGFLVAWLVALLIVAELMRNTGKFTMADVLSFRLKQRPVRMAAALSTLAVCFFYLLAQMAGAGGLVSLLMGIDGKVGQSLVVAVVGALMIIYVLVGGMKGTTWVQIVKAVLLILGAFAMTIWVLALNGFNLSTLLSSAVNNSGVGEAILEPGQKYGENPLDFISLALALVLGTAGLPHVLMRFYTVPSAKEARRSVVWAIWLIGGFYLFTLILGYGAAALVGADAIENAPGGVNSAAPLLALHLGGPILMGFISAVAFATILAVVAGLAITAAASFAHDIYASVIKKGKVEDPDAEVKIARRTVIVIGAVAIIGGIGVQGQNIAFLVALAFAVAASANLPTIIYSLFWKRFTTRGAVWSIYGGLGSAILLIAFSPVVSGSETAMISSADFVIFPLSNPGIISIPLGFLLGWIASVTDKTEESPELAAEMDVRAHTGFGAEEANEH</sequence>
<dbReference type="GO" id="GO:0015293">
    <property type="term" value="F:symporter activity"/>
    <property type="evidence" value="ECO:0007669"/>
    <property type="project" value="UniProtKB-KW"/>
</dbReference>
<comment type="similarity">
    <text evidence="2 9">Belongs to the sodium:solute symporter (SSF) (TC 2.A.21) family.</text>
</comment>
<dbReference type="CDD" id="cd11480">
    <property type="entry name" value="SLC5sbd_u4"/>
    <property type="match status" value="1"/>
</dbReference>
<dbReference type="NCBIfam" id="TIGR00813">
    <property type="entry name" value="sss"/>
    <property type="match status" value="1"/>
</dbReference>
<evidence type="ECO:0000256" key="3">
    <source>
        <dbReference type="ARBA" id="ARBA00022448"/>
    </source>
</evidence>
<feature type="transmembrane region" description="Helical" evidence="10">
    <location>
        <begin position="212"/>
        <end position="232"/>
    </location>
</feature>
<feature type="transmembrane region" description="Helical" evidence="10">
    <location>
        <begin position="142"/>
        <end position="160"/>
    </location>
</feature>
<keyword evidence="5 10" id="KW-0812">Transmembrane</keyword>
<feature type="transmembrane region" description="Helical" evidence="10">
    <location>
        <begin position="351"/>
        <end position="381"/>
    </location>
</feature>
<dbReference type="AlphaFoldDB" id="A0A1H1MLV9"/>
<reference evidence="11" key="1">
    <citation type="submission" date="2016-10" db="EMBL/GenBank/DDBJ databases">
        <authorList>
            <person name="Varghese N."/>
            <person name="Submissions S."/>
        </authorList>
    </citation>
    <scope>NUCLEOTIDE SEQUENCE [LARGE SCALE GENOMIC DNA]</scope>
    <source>
        <strain evidence="11">DSM 22082</strain>
    </source>
</reference>
<dbReference type="GO" id="GO:0005886">
    <property type="term" value="C:plasma membrane"/>
    <property type="evidence" value="ECO:0007669"/>
    <property type="project" value="UniProtKB-SubCell"/>
</dbReference>
<evidence type="ECO:0000256" key="5">
    <source>
        <dbReference type="ARBA" id="ARBA00022692"/>
    </source>
</evidence>
<dbReference type="PROSITE" id="PS50283">
    <property type="entry name" value="NA_SOLUT_SYMP_3"/>
    <property type="match status" value="1"/>
</dbReference>
<proteinExistence type="inferred from homology"/>
<protein>
    <submittedName>
        <fullName evidence="11">Cation/acetate symporter</fullName>
    </submittedName>
</protein>
<dbReference type="GO" id="GO:0015123">
    <property type="term" value="F:acetate transmembrane transporter activity"/>
    <property type="evidence" value="ECO:0007669"/>
    <property type="project" value="TreeGrafter"/>
</dbReference>
<evidence type="ECO:0000256" key="4">
    <source>
        <dbReference type="ARBA" id="ARBA00022475"/>
    </source>
</evidence>
<evidence type="ECO:0000256" key="1">
    <source>
        <dbReference type="ARBA" id="ARBA00004651"/>
    </source>
</evidence>
<accession>A0A1H1MLV9</accession>
<name>A0A1H1MLV9_BRESA</name>
<evidence type="ECO:0000256" key="7">
    <source>
        <dbReference type="ARBA" id="ARBA00022989"/>
    </source>
</evidence>
<dbReference type="PANTHER" id="PTHR48086:SF6">
    <property type="entry name" value="CATION_ACETATE SYMPORTER ACTP"/>
    <property type="match status" value="1"/>
</dbReference>
<evidence type="ECO:0000256" key="8">
    <source>
        <dbReference type="ARBA" id="ARBA00023136"/>
    </source>
</evidence>
<dbReference type="InterPro" id="IPR001734">
    <property type="entry name" value="Na/solute_symporter"/>
</dbReference>
<keyword evidence="4" id="KW-1003">Cell membrane</keyword>
<keyword evidence="3" id="KW-0813">Transport</keyword>
<feature type="transmembrane region" description="Helical" evidence="10">
    <location>
        <begin position="71"/>
        <end position="94"/>
    </location>
</feature>
<evidence type="ECO:0000256" key="10">
    <source>
        <dbReference type="SAM" id="Phobius"/>
    </source>
</evidence>
<feature type="transmembrane region" description="Helical" evidence="10">
    <location>
        <begin position="493"/>
        <end position="516"/>
    </location>
</feature>
<comment type="subcellular location">
    <subcellularLocation>
        <location evidence="1">Cell membrane</location>
        <topology evidence="1">Multi-pass membrane protein</topology>
    </subcellularLocation>
</comment>
<feature type="transmembrane region" description="Helical" evidence="10">
    <location>
        <begin position="299"/>
        <end position="321"/>
    </location>
</feature>
<dbReference type="GO" id="GO:0006847">
    <property type="term" value="P:plasma membrane acetate transport"/>
    <property type="evidence" value="ECO:0007669"/>
    <property type="project" value="TreeGrafter"/>
</dbReference>
<dbReference type="InterPro" id="IPR038377">
    <property type="entry name" value="Na/Glc_symporter_sf"/>
</dbReference>
<feature type="transmembrane region" description="Helical" evidence="10">
    <location>
        <begin position="29"/>
        <end position="50"/>
    </location>
</feature>
<dbReference type="PANTHER" id="PTHR48086">
    <property type="entry name" value="SODIUM/PROLINE SYMPORTER-RELATED"/>
    <property type="match status" value="1"/>
</dbReference>
<feature type="transmembrane region" description="Helical" evidence="10">
    <location>
        <begin position="461"/>
        <end position="481"/>
    </location>
</feature>
<keyword evidence="8 10" id="KW-0472">Membrane</keyword>
<feature type="transmembrane region" description="Helical" evidence="10">
    <location>
        <begin position="402"/>
        <end position="420"/>
    </location>
</feature>
<evidence type="ECO:0000256" key="2">
    <source>
        <dbReference type="ARBA" id="ARBA00006434"/>
    </source>
</evidence>
<keyword evidence="12" id="KW-1185">Reference proteome</keyword>
<dbReference type="Proteomes" id="UP000199700">
    <property type="component" value="Chromosome"/>
</dbReference>
<evidence type="ECO:0000313" key="11">
    <source>
        <dbReference type="EMBL" id="SDR87590.1"/>
    </source>
</evidence>
<evidence type="ECO:0000256" key="9">
    <source>
        <dbReference type="RuleBase" id="RU362091"/>
    </source>
</evidence>
<dbReference type="Pfam" id="PF00474">
    <property type="entry name" value="SSF"/>
    <property type="match status" value="1"/>
</dbReference>
<organism evidence="11 12">
    <name type="scientific">Brevibacterium sandarakinum</name>
    <dbReference type="NCBI Taxonomy" id="629680"/>
    <lineage>
        <taxon>Bacteria</taxon>
        <taxon>Bacillati</taxon>
        <taxon>Actinomycetota</taxon>
        <taxon>Actinomycetes</taxon>
        <taxon>Micrococcales</taxon>
        <taxon>Brevibacteriaceae</taxon>
        <taxon>Brevibacterium</taxon>
    </lineage>
</organism>
<evidence type="ECO:0000256" key="6">
    <source>
        <dbReference type="ARBA" id="ARBA00022847"/>
    </source>
</evidence>